<dbReference type="AlphaFoldDB" id="A0A239BNU8"/>
<evidence type="ECO:0000256" key="5">
    <source>
        <dbReference type="ARBA" id="ARBA00023014"/>
    </source>
</evidence>
<sequence length="265" mass="28873">MSAEHIVIDLSLCNRDGLCISECPAFLLTRGADKFPVVAQNAAERCIMCGHCVAVCPTGALTLAGRGAADLTPIDPALAVSPEAAEQFMRTRRSVRRFRSKPVERELVRRIIDTARYAPSGVNTQPVNWIVAEDPDLLVALVDLTAKSLRRLPYFMPYLDAWDKGVDLILRGAPQVVVAHAPKGGMDNTSNCIIALAHFELAAHALGLGTCWAGLFTMAASRSKAIASALCIPESHKIYGALMLGRPKYGFQRLPERRRPPVRFL</sequence>
<accession>A0A239BNU8</accession>
<keyword evidence="8" id="KW-1185">Reference proteome</keyword>
<keyword evidence="2" id="KW-0479">Metal-binding</keyword>
<comment type="similarity">
    <text evidence="1">Belongs to the nitroreductase family.</text>
</comment>
<dbReference type="PANTHER" id="PTHR43673">
    <property type="entry name" value="NAD(P)H NITROREDUCTASE YDGI-RELATED"/>
    <property type="match status" value="1"/>
</dbReference>
<dbReference type="OrthoDB" id="368873at2"/>
<dbReference type="GO" id="GO:0046872">
    <property type="term" value="F:metal ion binding"/>
    <property type="evidence" value="ECO:0007669"/>
    <property type="project" value="UniProtKB-KW"/>
</dbReference>
<evidence type="ECO:0000256" key="4">
    <source>
        <dbReference type="ARBA" id="ARBA00023004"/>
    </source>
</evidence>
<dbReference type="GO" id="GO:0016491">
    <property type="term" value="F:oxidoreductase activity"/>
    <property type="evidence" value="ECO:0007669"/>
    <property type="project" value="UniProtKB-KW"/>
</dbReference>
<dbReference type="EMBL" id="FZOC01000006">
    <property type="protein sequence ID" value="SNS09660.1"/>
    <property type="molecule type" value="Genomic_DNA"/>
</dbReference>
<keyword evidence="4" id="KW-0408">Iron</keyword>
<dbReference type="CDD" id="cd02143">
    <property type="entry name" value="nitroreductase_FeS-like"/>
    <property type="match status" value="1"/>
</dbReference>
<dbReference type="InterPro" id="IPR017900">
    <property type="entry name" value="4Fe4S_Fe_S_CS"/>
</dbReference>
<dbReference type="GO" id="GO:0051536">
    <property type="term" value="F:iron-sulfur cluster binding"/>
    <property type="evidence" value="ECO:0007669"/>
    <property type="project" value="UniProtKB-KW"/>
</dbReference>
<reference evidence="7 8" key="1">
    <citation type="submission" date="2017-06" db="EMBL/GenBank/DDBJ databases">
        <authorList>
            <person name="Kim H.J."/>
            <person name="Triplett B.A."/>
        </authorList>
    </citation>
    <scope>NUCLEOTIDE SEQUENCE [LARGE SCALE GENOMIC DNA]</scope>
    <source>
        <strain evidence="7 8">DSM 13116</strain>
    </source>
</reference>
<dbReference type="Pfam" id="PF13237">
    <property type="entry name" value="Fer4_10"/>
    <property type="match status" value="1"/>
</dbReference>
<dbReference type="Pfam" id="PF00881">
    <property type="entry name" value="Nitroreductase"/>
    <property type="match status" value="1"/>
</dbReference>
<keyword evidence="3" id="KW-0560">Oxidoreductase</keyword>
<keyword evidence="5" id="KW-0411">Iron-sulfur</keyword>
<evidence type="ECO:0000259" key="6">
    <source>
        <dbReference type="PROSITE" id="PS51379"/>
    </source>
</evidence>
<proteinExistence type="inferred from homology"/>
<feature type="domain" description="4Fe-4S ferredoxin-type" evidence="6">
    <location>
        <begin position="4"/>
        <end position="33"/>
    </location>
</feature>
<dbReference type="PANTHER" id="PTHR43673:SF10">
    <property type="entry name" value="NADH DEHYDROGENASE_NAD(P)H NITROREDUCTASE XCC3605-RELATED"/>
    <property type="match status" value="1"/>
</dbReference>
<feature type="domain" description="4Fe-4S ferredoxin-type" evidence="6">
    <location>
        <begin position="36"/>
        <end position="66"/>
    </location>
</feature>
<dbReference type="PROSITE" id="PS51379">
    <property type="entry name" value="4FE4S_FER_2"/>
    <property type="match status" value="2"/>
</dbReference>
<protein>
    <submittedName>
        <fullName evidence="7">Nitroreductase</fullName>
    </submittedName>
</protein>
<dbReference type="Gene3D" id="3.30.70.20">
    <property type="match status" value="1"/>
</dbReference>
<dbReference type="Proteomes" id="UP000198324">
    <property type="component" value="Unassembled WGS sequence"/>
</dbReference>
<dbReference type="InterPro" id="IPR029479">
    <property type="entry name" value="Nitroreductase"/>
</dbReference>
<dbReference type="Gene3D" id="3.40.109.10">
    <property type="entry name" value="NADH Oxidase"/>
    <property type="match status" value="1"/>
</dbReference>
<dbReference type="InterPro" id="IPR000415">
    <property type="entry name" value="Nitroreductase-like"/>
</dbReference>
<name>A0A239BNU8_9BACT</name>
<dbReference type="PROSITE" id="PS00198">
    <property type="entry name" value="4FE4S_FER_1"/>
    <property type="match status" value="1"/>
</dbReference>
<gene>
    <name evidence="7" type="ORF">SAMN04488503_2711</name>
</gene>
<dbReference type="SUPFAM" id="SSF55469">
    <property type="entry name" value="FMN-dependent nitroreductase-like"/>
    <property type="match status" value="1"/>
</dbReference>
<evidence type="ECO:0000256" key="3">
    <source>
        <dbReference type="ARBA" id="ARBA00023002"/>
    </source>
</evidence>
<dbReference type="InterPro" id="IPR017896">
    <property type="entry name" value="4Fe4S_Fe-S-bd"/>
</dbReference>
<dbReference type="SUPFAM" id="SSF54862">
    <property type="entry name" value="4Fe-4S ferredoxins"/>
    <property type="match status" value="1"/>
</dbReference>
<evidence type="ECO:0000256" key="2">
    <source>
        <dbReference type="ARBA" id="ARBA00022723"/>
    </source>
</evidence>
<evidence type="ECO:0000256" key="1">
    <source>
        <dbReference type="ARBA" id="ARBA00007118"/>
    </source>
</evidence>
<evidence type="ECO:0000313" key="8">
    <source>
        <dbReference type="Proteomes" id="UP000198324"/>
    </source>
</evidence>
<dbReference type="RefSeq" id="WP_089274920.1">
    <property type="nucleotide sequence ID" value="NZ_FZOC01000006.1"/>
</dbReference>
<evidence type="ECO:0000313" key="7">
    <source>
        <dbReference type="EMBL" id="SNS09660.1"/>
    </source>
</evidence>
<organism evidence="7 8">
    <name type="scientific">Humidesulfovibrio mexicanus</name>
    <dbReference type="NCBI Taxonomy" id="147047"/>
    <lineage>
        <taxon>Bacteria</taxon>
        <taxon>Pseudomonadati</taxon>
        <taxon>Thermodesulfobacteriota</taxon>
        <taxon>Desulfovibrionia</taxon>
        <taxon>Desulfovibrionales</taxon>
        <taxon>Desulfovibrionaceae</taxon>
        <taxon>Humidesulfovibrio</taxon>
    </lineage>
</organism>